<evidence type="ECO:0000256" key="18">
    <source>
        <dbReference type="ARBA" id="ARBA00047493"/>
    </source>
</evidence>
<comment type="cofactor">
    <cofactor evidence="1">
        <name>Mg(2+)</name>
        <dbReference type="ChEBI" id="CHEBI:18420"/>
    </cofactor>
</comment>
<dbReference type="PROSITE" id="PS01012">
    <property type="entry name" value="FOLYLPOLYGLU_SYNT_2"/>
    <property type="match status" value="1"/>
</dbReference>
<feature type="domain" description="Mur ligase C-terminal" evidence="23">
    <location>
        <begin position="308"/>
        <end position="428"/>
    </location>
</feature>
<comment type="pathway">
    <text evidence="4">Cofactor biosynthesis; tetrahydrofolylpolyglutamate biosynthesis.</text>
</comment>
<evidence type="ECO:0000256" key="1">
    <source>
        <dbReference type="ARBA" id="ARBA00001946"/>
    </source>
</evidence>
<evidence type="ECO:0000256" key="15">
    <source>
        <dbReference type="ARBA" id="ARBA00030048"/>
    </source>
</evidence>
<dbReference type="Gene3D" id="3.40.1190.10">
    <property type="entry name" value="Mur-like, catalytic domain"/>
    <property type="match status" value="1"/>
</dbReference>
<proteinExistence type="inferred from homology"/>
<dbReference type="GO" id="GO:0046656">
    <property type="term" value="P:folic acid biosynthetic process"/>
    <property type="evidence" value="ECO:0007669"/>
    <property type="project" value="UniProtKB-KW"/>
</dbReference>
<comment type="catalytic activity">
    <reaction evidence="20">
        <text>(6R)-5,10-methylenetetrahydrofolyl-(gamma-L-Glu)(n) + L-glutamate + ATP = (6R)-5,10-methylenetetrahydrofolyl-(gamma-L-Glu)(n+1) + ADP + phosphate + H(+)</text>
        <dbReference type="Rhea" id="RHEA:51912"/>
        <dbReference type="Rhea" id="RHEA-COMP:13257"/>
        <dbReference type="Rhea" id="RHEA-COMP:13258"/>
        <dbReference type="ChEBI" id="CHEBI:15378"/>
        <dbReference type="ChEBI" id="CHEBI:29985"/>
        <dbReference type="ChEBI" id="CHEBI:30616"/>
        <dbReference type="ChEBI" id="CHEBI:43474"/>
        <dbReference type="ChEBI" id="CHEBI:136572"/>
        <dbReference type="ChEBI" id="CHEBI:456216"/>
        <dbReference type="EC" id="6.3.2.17"/>
    </reaction>
</comment>
<dbReference type="Gene3D" id="3.90.190.20">
    <property type="entry name" value="Mur ligase, C-terminal domain"/>
    <property type="match status" value="1"/>
</dbReference>
<evidence type="ECO:0000256" key="13">
    <source>
        <dbReference type="ARBA" id="ARBA00022842"/>
    </source>
</evidence>
<dbReference type="GO" id="GO:0008841">
    <property type="term" value="F:dihydrofolate synthase activity"/>
    <property type="evidence" value="ECO:0007669"/>
    <property type="project" value="UniProtKB-EC"/>
</dbReference>
<dbReference type="SUPFAM" id="SSF53623">
    <property type="entry name" value="MurD-like peptide ligases, catalytic domain"/>
    <property type="match status" value="1"/>
</dbReference>
<comment type="catalytic activity">
    <reaction evidence="19">
        <text>10-formyltetrahydrofolyl-(gamma-L-Glu)(n) + L-glutamate + ATP = 10-formyltetrahydrofolyl-(gamma-L-Glu)(n+1) + ADP + phosphate + H(+)</text>
        <dbReference type="Rhea" id="RHEA:51904"/>
        <dbReference type="Rhea" id="RHEA-COMP:13088"/>
        <dbReference type="Rhea" id="RHEA-COMP:14300"/>
        <dbReference type="ChEBI" id="CHEBI:15378"/>
        <dbReference type="ChEBI" id="CHEBI:29985"/>
        <dbReference type="ChEBI" id="CHEBI:30616"/>
        <dbReference type="ChEBI" id="CHEBI:43474"/>
        <dbReference type="ChEBI" id="CHEBI:134413"/>
        <dbReference type="ChEBI" id="CHEBI:456216"/>
        <dbReference type="EC" id="6.3.2.17"/>
    </reaction>
</comment>
<evidence type="ECO:0000256" key="12">
    <source>
        <dbReference type="ARBA" id="ARBA00022840"/>
    </source>
</evidence>
<dbReference type="GO" id="GO:0005737">
    <property type="term" value="C:cytoplasm"/>
    <property type="evidence" value="ECO:0007669"/>
    <property type="project" value="TreeGrafter"/>
</dbReference>
<keyword evidence="14" id="KW-0289">Folate biosynthesis</keyword>
<dbReference type="GO" id="GO:0046654">
    <property type="term" value="P:tetrahydrofolate biosynthetic process"/>
    <property type="evidence" value="ECO:0007669"/>
    <property type="project" value="UniProtKB-UniPathway"/>
</dbReference>
<dbReference type="RefSeq" id="WP_083507684.1">
    <property type="nucleotide sequence ID" value="NZ_BBWR01000003.1"/>
</dbReference>
<dbReference type="EC" id="6.3.2.17" evidence="7"/>
<comment type="catalytic activity">
    <reaction evidence="18">
        <text>(6S)-5,6,7,8-tetrahydrofolyl-(gamma-L-Glu)(n) + L-glutamate + ATP = (6S)-5,6,7,8-tetrahydrofolyl-(gamma-L-Glu)(n+1) + ADP + phosphate + H(+)</text>
        <dbReference type="Rhea" id="RHEA:10580"/>
        <dbReference type="Rhea" id="RHEA-COMP:14738"/>
        <dbReference type="Rhea" id="RHEA-COMP:14740"/>
        <dbReference type="ChEBI" id="CHEBI:15378"/>
        <dbReference type="ChEBI" id="CHEBI:29985"/>
        <dbReference type="ChEBI" id="CHEBI:30616"/>
        <dbReference type="ChEBI" id="CHEBI:43474"/>
        <dbReference type="ChEBI" id="CHEBI:141005"/>
        <dbReference type="ChEBI" id="CHEBI:456216"/>
        <dbReference type="EC" id="6.3.2.17"/>
    </reaction>
</comment>
<dbReference type="InterPro" id="IPR036565">
    <property type="entry name" value="Mur-like_cat_sf"/>
</dbReference>
<dbReference type="SUPFAM" id="SSF53244">
    <property type="entry name" value="MurD-like peptide ligases, peptide-binding domain"/>
    <property type="match status" value="1"/>
</dbReference>
<protein>
    <recommendedName>
        <fullName evidence="8">Dihydrofolate synthase/folylpolyglutamate synthase</fullName>
        <ecNumber evidence="6">6.3.2.12</ecNumber>
        <ecNumber evidence="7">6.3.2.17</ecNumber>
    </recommendedName>
    <alternativeName>
        <fullName evidence="17">Folylpoly-gamma-glutamate synthetase-dihydrofolate synthetase</fullName>
    </alternativeName>
    <alternativeName>
        <fullName evidence="15">Folylpolyglutamate synthetase</fullName>
    </alternativeName>
    <alternativeName>
        <fullName evidence="16">Tetrahydrofolylpolyglutamate synthase</fullName>
    </alternativeName>
</protein>
<keyword evidence="9 22" id="KW-0436">Ligase</keyword>
<evidence type="ECO:0000256" key="9">
    <source>
        <dbReference type="ARBA" id="ARBA00022598"/>
    </source>
</evidence>
<dbReference type="InterPro" id="IPR001645">
    <property type="entry name" value="Folylpolyglutamate_synth"/>
</dbReference>
<dbReference type="Pfam" id="PF02875">
    <property type="entry name" value="Mur_ligase_C"/>
    <property type="match status" value="1"/>
</dbReference>
<dbReference type="PANTHER" id="PTHR11136">
    <property type="entry name" value="FOLYLPOLYGLUTAMATE SYNTHASE-RELATED"/>
    <property type="match status" value="1"/>
</dbReference>
<sequence length="444" mass="47230">MNAPSLADAEIAALMLRHPKGFDLSLDRIARLLDQLGNPQDRLPPVIHVAGTNGKGSTIAFCRAMLEAEGLSVHVHTSPHLVSWSERYRLGRPGEPGRLVDDAVLADAIHRVATVNDGAPITVFEILTAVTFLLFSEHPADAALIEVGLGGRFDATNVMKSPAATLVSTVSLDHQSYLGDHVHEIAREKAGIFKRGVPAVIGQQSEQAALDVLCDRAARVGAPATVYGQDFLAYEEHARLIYQDEQGLLDLPLPRLPGRHQISNAALAIAGLRAAGLPASDAAISRGMSRAEWPGRLQRITTGRLYALTVEGTELWLDGGHNPGAGTVVAEAIADMEDRVQRPLFLIAGMLNTKDPVGFFEAFAGMARRVFTVPIRTSDAGIGPDALADAALDAGLEAEPCDSVEEAIRLISTGWQSQPAPRIVICGSLYLAGDVLSDSSLAPR</sequence>
<comment type="function">
    <text evidence="2">Functions in two distinct reactions of the de novo folate biosynthetic pathway. Catalyzes the addition of a glutamate residue to dihydropteroate (7,8-dihydropteroate or H2Pte) to form dihydrofolate (7,8-dihydrofolate monoglutamate or H2Pte-Glu). Also catalyzes successive additions of L-glutamate to tetrahydrofolate or 10-formyltetrahydrofolate or 5,10-methylenetetrahydrofolate, leading to folylpolyglutamate derivatives.</text>
</comment>
<evidence type="ECO:0000256" key="6">
    <source>
        <dbReference type="ARBA" id="ARBA00013023"/>
    </source>
</evidence>
<dbReference type="EC" id="6.3.2.12" evidence="6"/>
<evidence type="ECO:0000256" key="10">
    <source>
        <dbReference type="ARBA" id="ARBA00022723"/>
    </source>
</evidence>
<dbReference type="FunFam" id="3.40.1190.10:FF:000011">
    <property type="entry name" value="Folylpolyglutamate synthase/dihydrofolate synthase"/>
    <property type="match status" value="1"/>
</dbReference>
<evidence type="ECO:0000259" key="24">
    <source>
        <dbReference type="Pfam" id="PF08245"/>
    </source>
</evidence>
<evidence type="ECO:0000259" key="23">
    <source>
        <dbReference type="Pfam" id="PF02875"/>
    </source>
</evidence>
<dbReference type="EMBL" id="LC066375">
    <property type="protein sequence ID" value="BAT27661.1"/>
    <property type="molecule type" value="Genomic_DNA"/>
</dbReference>
<comment type="pathway">
    <text evidence="3">Cofactor biosynthesis; tetrahydrofolate biosynthesis; 7,8-dihydrofolate from 2-amino-4-hydroxy-6-hydroxymethyl-7,8-dihydropteridine diphosphate and 4-aminobenzoate: step 2/2.</text>
</comment>
<evidence type="ECO:0000256" key="16">
    <source>
        <dbReference type="ARBA" id="ARBA00030592"/>
    </source>
</evidence>
<accession>A0A0P0Z102</accession>
<dbReference type="NCBIfam" id="TIGR01499">
    <property type="entry name" value="folC"/>
    <property type="match status" value="1"/>
</dbReference>
<name>A0A0P0Z102_9HYPH</name>
<comment type="similarity">
    <text evidence="5 22">Belongs to the folylpolyglutamate synthase family.</text>
</comment>
<evidence type="ECO:0000256" key="22">
    <source>
        <dbReference type="PIRNR" id="PIRNR001563"/>
    </source>
</evidence>
<evidence type="ECO:0000256" key="5">
    <source>
        <dbReference type="ARBA" id="ARBA00008276"/>
    </source>
</evidence>
<dbReference type="InterPro" id="IPR013221">
    <property type="entry name" value="Mur_ligase_cen"/>
</dbReference>
<keyword evidence="12 22" id="KW-0067">ATP-binding</keyword>
<dbReference type="GO" id="GO:0005524">
    <property type="term" value="F:ATP binding"/>
    <property type="evidence" value="ECO:0007669"/>
    <property type="project" value="UniProtKB-KW"/>
</dbReference>
<keyword evidence="11 22" id="KW-0547">Nucleotide-binding</keyword>
<dbReference type="PIRSF" id="PIRSF001563">
    <property type="entry name" value="Folylpolyglu_synth"/>
    <property type="match status" value="1"/>
</dbReference>
<dbReference type="UniPathway" id="UPA00077">
    <property type="reaction ID" value="UER00157"/>
</dbReference>
<evidence type="ECO:0000256" key="20">
    <source>
        <dbReference type="ARBA" id="ARBA00049035"/>
    </source>
</evidence>
<evidence type="ECO:0000256" key="2">
    <source>
        <dbReference type="ARBA" id="ARBA00002714"/>
    </source>
</evidence>
<evidence type="ECO:0000313" key="25">
    <source>
        <dbReference type="EMBL" id="BAT27661.1"/>
    </source>
</evidence>
<dbReference type="InterPro" id="IPR018109">
    <property type="entry name" value="Folylpolyglutamate_synth_CS"/>
</dbReference>
<dbReference type="OrthoDB" id="9809356at2"/>
<dbReference type="GO" id="GO:0046872">
    <property type="term" value="F:metal ion binding"/>
    <property type="evidence" value="ECO:0007669"/>
    <property type="project" value="UniProtKB-KW"/>
</dbReference>
<dbReference type="PANTHER" id="PTHR11136:SF0">
    <property type="entry name" value="DIHYDROFOLATE SYNTHETASE-RELATED"/>
    <property type="match status" value="1"/>
</dbReference>
<organism evidence="25">
    <name type="scientific">Aureimonas frigidaquae</name>
    <dbReference type="NCBI Taxonomy" id="424757"/>
    <lineage>
        <taxon>Bacteria</taxon>
        <taxon>Pseudomonadati</taxon>
        <taxon>Pseudomonadota</taxon>
        <taxon>Alphaproteobacteria</taxon>
        <taxon>Hyphomicrobiales</taxon>
        <taxon>Aurantimonadaceae</taxon>
        <taxon>Aureimonas</taxon>
    </lineage>
</organism>
<comment type="catalytic activity">
    <reaction evidence="21">
        <text>7,8-dihydropteroate + L-glutamate + ATP = 7,8-dihydrofolate + ADP + phosphate + H(+)</text>
        <dbReference type="Rhea" id="RHEA:23584"/>
        <dbReference type="ChEBI" id="CHEBI:15378"/>
        <dbReference type="ChEBI" id="CHEBI:17839"/>
        <dbReference type="ChEBI" id="CHEBI:29985"/>
        <dbReference type="ChEBI" id="CHEBI:30616"/>
        <dbReference type="ChEBI" id="CHEBI:43474"/>
        <dbReference type="ChEBI" id="CHEBI:57451"/>
        <dbReference type="ChEBI" id="CHEBI:456216"/>
        <dbReference type="EC" id="6.3.2.12"/>
    </reaction>
</comment>
<evidence type="ECO:0000256" key="3">
    <source>
        <dbReference type="ARBA" id="ARBA00004799"/>
    </source>
</evidence>
<reference evidence="25" key="1">
    <citation type="journal article" date="2015" name="Proc. Natl. Acad. Sci. U.S.A.">
        <title>Bacterial clade with the ribosomal RNA operon on a small plasmid rather than the chromosome.</title>
        <authorList>
            <person name="Anda M."/>
            <person name="Ohtsubo Y."/>
            <person name="Okubo T."/>
            <person name="Sugawara M."/>
            <person name="Nagata Y."/>
            <person name="Tsuda M."/>
            <person name="Minamisawa K."/>
            <person name="Mitsui H."/>
        </authorList>
    </citation>
    <scope>NUCLEOTIDE SEQUENCE</scope>
    <source>
        <strain evidence="25">JCM 14755</strain>
    </source>
</reference>
<evidence type="ECO:0000256" key="14">
    <source>
        <dbReference type="ARBA" id="ARBA00022909"/>
    </source>
</evidence>
<dbReference type="InterPro" id="IPR036615">
    <property type="entry name" value="Mur_ligase_C_dom_sf"/>
</dbReference>
<keyword evidence="10" id="KW-0479">Metal-binding</keyword>
<evidence type="ECO:0000256" key="17">
    <source>
        <dbReference type="ARBA" id="ARBA00032510"/>
    </source>
</evidence>
<evidence type="ECO:0000256" key="7">
    <source>
        <dbReference type="ARBA" id="ARBA00013025"/>
    </source>
</evidence>
<feature type="domain" description="Mur ligase central" evidence="24">
    <location>
        <begin position="49"/>
        <end position="270"/>
    </location>
</feature>
<evidence type="ECO:0000256" key="8">
    <source>
        <dbReference type="ARBA" id="ARBA00019357"/>
    </source>
</evidence>
<evidence type="ECO:0000256" key="21">
    <source>
        <dbReference type="ARBA" id="ARBA00049161"/>
    </source>
</evidence>
<dbReference type="Pfam" id="PF08245">
    <property type="entry name" value="Mur_ligase_M"/>
    <property type="match status" value="1"/>
</dbReference>
<keyword evidence="13" id="KW-0460">Magnesium</keyword>
<dbReference type="InterPro" id="IPR004101">
    <property type="entry name" value="Mur_ligase_C"/>
</dbReference>
<evidence type="ECO:0000256" key="4">
    <source>
        <dbReference type="ARBA" id="ARBA00005150"/>
    </source>
</evidence>
<dbReference type="AlphaFoldDB" id="A0A0P0Z102"/>
<dbReference type="GO" id="GO:0004326">
    <property type="term" value="F:tetrahydrofolylpolyglutamate synthase activity"/>
    <property type="evidence" value="ECO:0007669"/>
    <property type="project" value="UniProtKB-EC"/>
</dbReference>
<evidence type="ECO:0000256" key="19">
    <source>
        <dbReference type="ARBA" id="ARBA00047808"/>
    </source>
</evidence>
<evidence type="ECO:0000256" key="11">
    <source>
        <dbReference type="ARBA" id="ARBA00022741"/>
    </source>
</evidence>